<reference evidence="1" key="1">
    <citation type="submission" date="2014-11" db="EMBL/GenBank/DDBJ databases">
        <authorList>
            <person name="Amaro Gonzalez C."/>
        </authorList>
    </citation>
    <scope>NUCLEOTIDE SEQUENCE</scope>
</reference>
<organism evidence="1">
    <name type="scientific">Anguilla anguilla</name>
    <name type="common">European freshwater eel</name>
    <name type="synonym">Muraena anguilla</name>
    <dbReference type="NCBI Taxonomy" id="7936"/>
    <lineage>
        <taxon>Eukaryota</taxon>
        <taxon>Metazoa</taxon>
        <taxon>Chordata</taxon>
        <taxon>Craniata</taxon>
        <taxon>Vertebrata</taxon>
        <taxon>Euteleostomi</taxon>
        <taxon>Actinopterygii</taxon>
        <taxon>Neopterygii</taxon>
        <taxon>Teleostei</taxon>
        <taxon>Anguilliformes</taxon>
        <taxon>Anguillidae</taxon>
        <taxon>Anguilla</taxon>
    </lineage>
</organism>
<dbReference type="EMBL" id="GBXM01049716">
    <property type="protein sequence ID" value="JAH58861.1"/>
    <property type="molecule type" value="Transcribed_RNA"/>
</dbReference>
<evidence type="ECO:0000313" key="1">
    <source>
        <dbReference type="EMBL" id="JAH58861.1"/>
    </source>
</evidence>
<accession>A0A0E9TZA2</accession>
<protein>
    <submittedName>
        <fullName evidence="1">Uncharacterized protein</fullName>
    </submittedName>
</protein>
<proteinExistence type="predicted"/>
<reference evidence="1" key="2">
    <citation type="journal article" date="2015" name="Fish Shellfish Immunol.">
        <title>Early steps in the European eel (Anguilla anguilla)-Vibrio vulnificus interaction in the gills: Role of the RtxA13 toxin.</title>
        <authorList>
            <person name="Callol A."/>
            <person name="Pajuelo D."/>
            <person name="Ebbesson L."/>
            <person name="Teles M."/>
            <person name="MacKenzie S."/>
            <person name="Amaro C."/>
        </authorList>
    </citation>
    <scope>NUCLEOTIDE SEQUENCE</scope>
</reference>
<sequence>MGKDCSVAIISLM</sequence>
<name>A0A0E9TZA2_ANGAN</name>